<dbReference type="InterPro" id="IPR023211">
    <property type="entry name" value="DNA_pol_palm_dom_sf"/>
</dbReference>
<dbReference type="PANTHER" id="PTHR33206:SF1">
    <property type="entry name" value="DNA-DIRECTED DNA POLYMERASE"/>
    <property type="match status" value="1"/>
</dbReference>
<evidence type="ECO:0000313" key="1">
    <source>
        <dbReference type="EMBL" id="EDO45323.1"/>
    </source>
</evidence>
<dbReference type="Gene3D" id="3.90.1600.10">
    <property type="entry name" value="Palm domain of DNA polymerase"/>
    <property type="match status" value="1"/>
</dbReference>
<dbReference type="Proteomes" id="UP000001593">
    <property type="component" value="Unassembled WGS sequence"/>
</dbReference>
<dbReference type="eggNOG" id="ENOG502SC95">
    <property type="taxonomic scope" value="Eukaryota"/>
</dbReference>
<accession>A7RT38</accession>
<dbReference type="PANTHER" id="PTHR33206">
    <property type="entry name" value="PROTEIN CBG10425"/>
    <property type="match status" value="1"/>
</dbReference>
<dbReference type="PhylomeDB" id="A7RT38"/>
<evidence type="ECO:0000313" key="2">
    <source>
        <dbReference type="Proteomes" id="UP000001593"/>
    </source>
</evidence>
<name>A7RT38_NEMVE</name>
<reference evidence="1 2" key="1">
    <citation type="journal article" date="2007" name="Science">
        <title>Sea anemone genome reveals ancestral eumetazoan gene repertoire and genomic organization.</title>
        <authorList>
            <person name="Putnam N.H."/>
            <person name="Srivastava M."/>
            <person name="Hellsten U."/>
            <person name="Dirks B."/>
            <person name="Chapman J."/>
            <person name="Salamov A."/>
            <person name="Terry A."/>
            <person name="Shapiro H."/>
            <person name="Lindquist E."/>
            <person name="Kapitonov V.V."/>
            <person name="Jurka J."/>
            <person name="Genikhovich G."/>
            <person name="Grigoriev I.V."/>
            <person name="Lucas S.M."/>
            <person name="Steele R.E."/>
            <person name="Finnerty J.R."/>
            <person name="Technau U."/>
            <person name="Martindale M.Q."/>
            <person name="Rokhsar D.S."/>
        </authorList>
    </citation>
    <scope>NUCLEOTIDE SEQUENCE [LARGE SCALE GENOMIC DNA]</scope>
    <source>
        <strain evidence="2">CH2 X CH6</strain>
    </source>
</reference>
<sequence length="369" mass="43158">FCQVDIHAPENLREKFEEFSPLFVVDSVPEELVPEHMKQYQKDTDRKTLKGTKKLLGVTKAKKILLYTPLLKWYLTHGLEVTAIHKIIKYVSGRPFKWFPDEVSNARRDGDSNPALKQLGDTYKLKGNSFYGKMIEDLEKHTKTSYTQDEAEVDKAFRSPFFDDLEVINDTYELKERKRQVTINRPYQCGIAVYQLAKLRMLEFYYDFLDKYVDRKDFELIQMDTDSLYMALSNENLDEIIKPKLQDEYSQNGKAEFLSTSKYHDRTPGLFKLEFKGTRMIALTSKCYYAEDTAMKAKFSCKGVSKRQNNMSWNRYYEALNGVKDKAQNTGFRVRDNQIVTYTQNKLGLSAYYDKRIVAADGIHTKPLY</sequence>
<dbReference type="KEGG" id="nve:5517432"/>
<gene>
    <name evidence="1" type="ORF">NEMVEDRAFT_v1g92295</name>
</gene>
<dbReference type="InterPro" id="IPR043502">
    <property type="entry name" value="DNA/RNA_pol_sf"/>
</dbReference>
<dbReference type="SUPFAM" id="SSF56672">
    <property type="entry name" value="DNA/RNA polymerases"/>
    <property type="match status" value="1"/>
</dbReference>
<dbReference type="HOGENOM" id="CLU_680138_0_0_1"/>
<keyword evidence="2" id="KW-1185">Reference proteome</keyword>
<evidence type="ECO:0008006" key="3">
    <source>
        <dbReference type="Google" id="ProtNLM"/>
    </source>
</evidence>
<dbReference type="AlphaFoldDB" id="A7RT38"/>
<organism evidence="1 2">
    <name type="scientific">Nematostella vectensis</name>
    <name type="common">Starlet sea anemone</name>
    <dbReference type="NCBI Taxonomy" id="45351"/>
    <lineage>
        <taxon>Eukaryota</taxon>
        <taxon>Metazoa</taxon>
        <taxon>Cnidaria</taxon>
        <taxon>Anthozoa</taxon>
        <taxon>Hexacorallia</taxon>
        <taxon>Actiniaria</taxon>
        <taxon>Edwardsiidae</taxon>
        <taxon>Nematostella</taxon>
    </lineage>
</organism>
<dbReference type="OMA" id="NDDWRTI"/>
<proteinExistence type="predicted"/>
<dbReference type="EMBL" id="DS469536">
    <property type="protein sequence ID" value="EDO45323.1"/>
    <property type="molecule type" value="Genomic_DNA"/>
</dbReference>
<feature type="non-terminal residue" evidence="1">
    <location>
        <position position="1"/>
    </location>
</feature>
<protein>
    <recommendedName>
        <fullName evidence="3">DNA-directed DNA polymerase</fullName>
    </recommendedName>
</protein>
<dbReference type="InParanoid" id="A7RT38"/>